<sequence length="349" mass="40237">MYKPLNRFLCKEDLSYNFFQNIGKYIKSIQLESGAIPSDDGQNHDPWDHMESILGLNFSKELNSSKLAFKWLIDNQNSDGSWFSKYEDEKPIEKNKPTHFGPYISVSALHFYKIFADKKYLKKLWPTIESAVNFSISYQITNGTIPWSIDSDGLVEEDYLLTGSSSILKSIECAIAIAKILDNKSNINKWIQSYHLLADAIRNPESKFDLLKDRKSFSMDWYYPIISGCLCESEKLFYIDKIFKDFYVKDIGVKCVVHEPWITVAETSEFIISLVIAERRKDAQKLLIDVLNISDETGIPYMGWQYKENIFWPDEKPSWTSSALIVAADTLFNLSDAADLFTINQSTLY</sequence>
<dbReference type="AlphaFoldDB" id="A0A520N452"/>
<organism evidence="1 2">
    <name type="scientific">SAR86 cluster bacterium</name>
    <dbReference type="NCBI Taxonomy" id="2030880"/>
    <lineage>
        <taxon>Bacteria</taxon>
        <taxon>Pseudomonadati</taxon>
        <taxon>Pseudomonadota</taxon>
        <taxon>Gammaproteobacteria</taxon>
        <taxon>SAR86 cluster</taxon>
    </lineage>
</organism>
<gene>
    <name evidence="1" type="ORF">EVA97_03000</name>
</gene>
<reference evidence="1 2" key="1">
    <citation type="submission" date="2019-02" db="EMBL/GenBank/DDBJ databases">
        <title>Prokaryotic population dynamics and viral predation in marine succession experiment using metagenomics: the confinement effect.</title>
        <authorList>
            <person name="Haro-Moreno J.M."/>
            <person name="Rodriguez-Valera F."/>
            <person name="Lopez-Perez M."/>
        </authorList>
    </citation>
    <scope>NUCLEOTIDE SEQUENCE [LARGE SCALE GENOMIC DNA]</scope>
    <source>
        <strain evidence="1">MED-G164</strain>
    </source>
</reference>
<evidence type="ECO:0008006" key="3">
    <source>
        <dbReference type="Google" id="ProtNLM"/>
    </source>
</evidence>
<dbReference type="Proteomes" id="UP000315283">
    <property type="component" value="Unassembled WGS sequence"/>
</dbReference>
<dbReference type="GO" id="GO:0005975">
    <property type="term" value="P:carbohydrate metabolic process"/>
    <property type="evidence" value="ECO:0007669"/>
    <property type="project" value="InterPro"/>
</dbReference>
<dbReference type="InterPro" id="IPR008928">
    <property type="entry name" value="6-hairpin_glycosidase_sf"/>
</dbReference>
<dbReference type="EMBL" id="SHBJ01000017">
    <property type="protein sequence ID" value="RZO28185.1"/>
    <property type="molecule type" value="Genomic_DNA"/>
</dbReference>
<evidence type="ECO:0000313" key="1">
    <source>
        <dbReference type="EMBL" id="RZO28185.1"/>
    </source>
</evidence>
<evidence type="ECO:0000313" key="2">
    <source>
        <dbReference type="Proteomes" id="UP000315283"/>
    </source>
</evidence>
<dbReference type="Gene3D" id="1.50.10.20">
    <property type="match status" value="1"/>
</dbReference>
<proteinExistence type="predicted"/>
<accession>A0A520N452</accession>
<protein>
    <recommendedName>
        <fullName evidence="3">Prenyltransferase</fullName>
    </recommendedName>
</protein>
<dbReference type="SUPFAM" id="SSF48208">
    <property type="entry name" value="Six-hairpin glycosidases"/>
    <property type="match status" value="1"/>
</dbReference>
<comment type="caution">
    <text evidence="1">The sequence shown here is derived from an EMBL/GenBank/DDBJ whole genome shotgun (WGS) entry which is preliminary data.</text>
</comment>
<name>A0A520N452_9GAMM</name>